<gene>
    <name evidence="2" type="ORF">AVDCRST_MAG22-375</name>
</gene>
<dbReference type="EMBL" id="CADCUV010000021">
    <property type="protein sequence ID" value="CAA9387790.1"/>
    <property type="molecule type" value="Genomic_DNA"/>
</dbReference>
<dbReference type="InterPro" id="IPR007138">
    <property type="entry name" value="ABM_dom"/>
</dbReference>
<name>A0A6J4NNT0_9ACTN</name>
<proteinExistence type="predicted"/>
<dbReference type="AlphaFoldDB" id="A0A6J4NNT0"/>
<dbReference type="InterPro" id="IPR050404">
    <property type="entry name" value="Heme-degrading_MO"/>
</dbReference>
<dbReference type="Pfam" id="PF03992">
    <property type="entry name" value="ABM"/>
    <property type="match status" value="1"/>
</dbReference>
<dbReference type="InterPro" id="IPR011008">
    <property type="entry name" value="Dimeric_a/b-barrel"/>
</dbReference>
<protein>
    <submittedName>
        <fullName evidence="2">Uncharacterized protein YczJ</fullName>
    </submittedName>
</protein>
<feature type="domain" description="ABM" evidence="1">
    <location>
        <begin position="2"/>
        <end position="92"/>
    </location>
</feature>
<accession>A0A6J4NNT0</accession>
<evidence type="ECO:0000259" key="1">
    <source>
        <dbReference type="PROSITE" id="PS51725"/>
    </source>
</evidence>
<dbReference type="PANTHER" id="PTHR34474">
    <property type="entry name" value="SIGNAL TRANSDUCTION PROTEIN TRAP"/>
    <property type="match status" value="1"/>
</dbReference>
<evidence type="ECO:0000313" key="2">
    <source>
        <dbReference type="EMBL" id="CAA9387790.1"/>
    </source>
</evidence>
<sequence length="96" mass="11314">MILEVALLDVLPDRTDEFEKAFAEASEIISSAPGYLSYELQRCVEKPERYILLVRWQTLEDYTEGFRSSEAYGEWKRLLHHFYDPFPTVQHFKPVG</sequence>
<dbReference type="SUPFAM" id="SSF54909">
    <property type="entry name" value="Dimeric alpha+beta barrel"/>
    <property type="match status" value="1"/>
</dbReference>
<dbReference type="PROSITE" id="PS51725">
    <property type="entry name" value="ABM"/>
    <property type="match status" value="1"/>
</dbReference>
<organism evidence="2">
    <name type="scientific">uncultured Rubrobacteraceae bacterium</name>
    <dbReference type="NCBI Taxonomy" id="349277"/>
    <lineage>
        <taxon>Bacteria</taxon>
        <taxon>Bacillati</taxon>
        <taxon>Actinomycetota</taxon>
        <taxon>Rubrobacteria</taxon>
        <taxon>Rubrobacterales</taxon>
        <taxon>Rubrobacteraceae</taxon>
        <taxon>environmental samples</taxon>
    </lineage>
</organism>
<dbReference type="Gene3D" id="3.30.70.100">
    <property type="match status" value="1"/>
</dbReference>
<reference evidence="2" key="1">
    <citation type="submission" date="2020-02" db="EMBL/GenBank/DDBJ databases">
        <authorList>
            <person name="Meier V. D."/>
        </authorList>
    </citation>
    <scope>NUCLEOTIDE SEQUENCE</scope>
    <source>
        <strain evidence="2">AVDCRST_MAG22</strain>
    </source>
</reference>
<dbReference type="PANTHER" id="PTHR34474:SF2">
    <property type="entry name" value="SIGNAL TRANSDUCTION PROTEIN TRAP"/>
    <property type="match status" value="1"/>
</dbReference>